<organism evidence="15 16">
    <name type="scientific">Mytilus coruscus</name>
    <name type="common">Sea mussel</name>
    <dbReference type="NCBI Taxonomy" id="42192"/>
    <lineage>
        <taxon>Eukaryota</taxon>
        <taxon>Metazoa</taxon>
        <taxon>Spiralia</taxon>
        <taxon>Lophotrochozoa</taxon>
        <taxon>Mollusca</taxon>
        <taxon>Bivalvia</taxon>
        <taxon>Autobranchia</taxon>
        <taxon>Pteriomorphia</taxon>
        <taxon>Mytilida</taxon>
        <taxon>Mytiloidea</taxon>
        <taxon>Mytilidae</taxon>
        <taxon>Mytilinae</taxon>
        <taxon>Mytilus</taxon>
    </lineage>
</organism>
<feature type="domain" description="Ig-like" evidence="14">
    <location>
        <begin position="526"/>
        <end position="623"/>
    </location>
</feature>
<evidence type="ECO:0000256" key="13">
    <source>
        <dbReference type="SAM" id="Phobius"/>
    </source>
</evidence>
<dbReference type="EMBL" id="CACVKT020005674">
    <property type="protein sequence ID" value="CAC5397306.1"/>
    <property type="molecule type" value="Genomic_DNA"/>
</dbReference>
<dbReference type="InterPro" id="IPR007110">
    <property type="entry name" value="Ig-like_dom"/>
</dbReference>
<evidence type="ECO:0000313" key="15">
    <source>
        <dbReference type="EMBL" id="CAC5397306.1"/>
    </source>
</evidence>
<comment type="similarity">
    <text evidence="11">Belongs to the amiloride-sensitive sodium channel (TC 1.A.6) family.</text>
</comment>
<evidence type="ECO:0000256" key="3">
    <source>
        <dbReference type="ARBA" id="ARBA00022461"/>
    </source>
</evidence>
<evidence type="ECO:0000256" key="6">
    <source>
        <dbReference type="ARBA" id="ARBA00023053"/>
    </source>
</evidence>
<evidence type="ECO:0000256" key="9">
    <source>
        <dbReference type="ARBA" id="ARBA00023201"/>
    </source>
</evidence>
<dbReference type="OrthoDB" id="6110812at2759"/>
<dbReference type="PRINTS" id="PR01078">
    <property type="entry name" value="AMINACHANNEL"/>
</dbReference>
<dbReference type="InterPro" id="IPR000033">
    <property type="entry name" value="LDLR_classB_rpt"/>
</dbReference>
<dbReference type="CDD" id="cd00096">
    <property type="entry name" value="Ig"/>
    <property type="match status" value="1"/>
</dbReference>
<dbReference type="GO" id="GO:0005886">
    <property type="term" value="C:plasma membrane"/>
    <property type="evidence" value="ECO:0007669"/>
    <property type="project" value="TreeGrafter"/>
</dbReference>
<dbReference type="AlphaFoldDB" id="A0A6J8CPD5"/>
<sequence length="961" mass="109585">MKLHLPAVALDIDPILNASEEFRLAMSFMDYIDDYIEYTEKTIRKMSADFSDFLMHCNFEGRPCNERVRQYTQNKELKENGRTKLGAQSKILFATQNASIKEFDLKTRKVTVLLELGATVYSIDYDYKNKQVYFPRYFNNDIMRFGYPAHCIVLHKVVSTNNKPAGLAIDSIHNHIYWTESVGSIGRIVRCNLDGSNVKVIAEFLEYPFVIRLDVNNSWMYVVERFSKIYKSSLDFSIQTNIETIYMDVSCMDIDMENERLYWIVDITGDLNSGRVDGSDVKTIINTNCKSPTCKNIAIDIFGTNVYFSNHNQLAMGNTSEETDFTVLYTDTNRIDNIYSISVYQNVLKSNNQQQQDMREDIKKFTDIYLELLKCEAMISKRIQGALQNFARNTTLHGINRIVSSKHVVGKLIWTCIVMTSIALCFTQIYKLGTQFGSKQVNTKVSIRYQKVYFPAVSFCNLNPLSYSKMKQTADDRNILAARLVSVHRKIRKQITKRFKKASTSKGDRGKRDVPMAPTNSSQALPNVTIQKSNYEVLYGGTVTLKCEVTGIPAPFVVQWWRRVGNDTSNVTSENANKYNGSKISTPSLTIFNAEHSDAGVYICTARNINGNARSPKILLEVSGLALDIDPILSASEEFRLAMSYFDFHDDYIEYTEKTIRNMSADFSDFCYTATSRGGHVLKALKMLINVNQSDYIPYIASEAGIKLSIHEHGSQPYLENSGISVATGFRTDISLMQKRIERIPGTTVCDPRNKFKNINACFEECIDRNVKKKCKCLLTFSRAKNTKLLTCYKDKEFECIENVRENVTGCKCQNPCSEKKHEMTITTTRWPAENYEELLEDILLHKGLSVSNIRSSLMQISIFFSSLYEEVTEEVPSFTFENFLSNIGGSLGLWIGMSLISIGELLELCFFLLKSMVRHKTVIETQTDVNIDQNVEPSNECRNQLVYINMDPIEEGEGYK</sequence>
<evidence type="ECO:0000256" key="2">
    <source>
        <dbReference type="ARBA" id="ARBA00022448"/>
    </source>
</evidence>
<feature type="transmembrane region" description="Helical" evidence="13">
    <location>
        <begin position="892"/>
        <end position="914"/>
    </location>
</feature>
<dbReference type="Proteomes" id="UP000507470">
    <property type="component" value="Unassembled WGS sequence"/>
</dbReference>
<keyword evidence="3 11" id="KW-0894">Sodium channel</keyword>
<protein>
    <recommendedName>
        <fullName evidence="14">Ig-like domain-containing protein</fullName>
    </recommendedName>
</protein>
<dbReference type="InterPro" id="IPR013783">
    <property type="entry name" value="Ig-like_fold"/>
</dbReference>
<dbReference type="SMART" id="SM00408">
    <property type="entry name" value="IGc2"/>
    <property type="match status" value="1"/>
</dbReference>
<keyword evidence="4 11" id="KW-0812">Transmembrane</keyword>
<accession>A0A6J8CPD5</accession>
<dbReference type="PROSITE" id="PS50835">
    <property type="entry name" value="IG_LIKE"/>
    <property type="match status" value="1"/>
</dbReference>
<evidence type="ECO:0000256" key="10">
    <source>
        <dbReference type="ARBA" id="ARBA00023303"/>
    </source>
</evidence>
<dbReference type="SUPFAM" id="SSF48726">
    <property type="entry name" value="Immunoglobulin"/>
    <property type="match status" value="1"/>
</dbReference>
<evidence type="ECO:0000256" key="4">
    <source>
        <dbReference type="ARBA" id="ARBA00022692"/>
    </source>
</evidence>
<dbReference type="SMART" id="SM00135">
    <property type="entry name" value="LY"/>
    <property type="match status" value="3"/>
</dbReference>
<dbReference type="InterPro" id="IPR036179">
    <property type="entry name" value="Ig-like_dom_sf"/>
</dbReference>
<evidence type="ECO:0000256" key="7">
    <source>
        <dbReference type="ARBA" id="ARBA00023065"/>
    </source>
</evidence>
<evidence type="ECO:0000256" key="11">
    <source>
        <dbReference type="RuleBase" id="RU000679"/>
    </source>
</evidence>
<evidence type="ECO:0000256" key="5">
    <source>
        <dbReference type="ARBA" id="ARBA00022989"/>
    </source>
</evidence>
<dbReference type="InterPro" id="IPR003598">
    <property type="entry name" value="Ig_sub2"/>
</dbReference>
<dbReference type="InterPro" id="IPR003599">
    <property type="entry name" value="Ig_sub"/>
</dbReference>
<dbReference type="Gene3D" id="1.10.287.770">
    <property type="entry name" value="YojJ-like"/>
    <property type="match status" value="1"/>
</dbReference>
<dbReference type="Gene3D" id="2.120.10.30">
    <property type="entry name" value="TolB, C-terminal domain"/>
    <property type="match status" value="1"/>
</dbReference>
<keyword evidence="5 13" id="KW-1133">Transmembrane helix</keyword>
<dbReference type="InterPro" id="IPR011042">
    <property type="entry name" value="6-blade_b-propeller_TolB-like"/>
</dbReference>
<evidence type="ECO:0000259" key="14">
    <source>
        <dbReference type="PROSITE" id="PS50835"/>
    </source>
</evidence>
<comment type="subcellular location">
    <subcellularLocation>
        <location evidence="1">Membrane</location>
        <topology evidence="1">Multi-pass membrane protein</topology>
    </subcellularLocation>
</comment>
<keyword evidence="16" id="KW-1185">Reference proteome</keyword>
<dbReference type="Pfam" id="PF00858">
    <property type="entry name" value="ASC"/>
    <property type="match status" value="1"/>
</dbReference>
<evidence type="ECO:0000256" key="8">
    <source>
        <dbReference type="ARBA" id="ARBA00023136"/>
    </source>
</evidence>
<proteinExistence type="inferred from homology"/>
<dbReference type="InterPro" id="IPR001873">
    <property type="entry name" value="ENaC"/>
</dbReference>
<evidence type="ECO:0000256" key="12">
    <source>
        <dbReference type="SAM" id="MobiDB-lite"/>
    </source>
</evidence>
<dbReference type="SMART" id="SM00409">
    <property type="entry name" value="IG"/>
    <property type="match status" value="1"/>
</dbReference>
<dbReference type="PANTHER" id="PTHR11690:SF248">
    <property type="entry name" value="PICKPOCKET 17, ISOFORM A"/>
    <property type="match status" value="1"/>
</dbReference>
<keyword evidence="10 11" id="KW-0407">Ion channel</keyword>
<keyword evidence="9 11" id="KW-0739">Sodium transport</keyword>
<evidence type="ECO:0000313" key="16">
    <source>
        <dbReference type="Proteomes" id="UP000507470"/>
    </source>
</evidence>
<keyword evidence="2 11" id="KW-0813">Transport</keyword>
<dbReference type="SUPFAM" id="SSF63825">
    <property type="entry name" value="YWTD domain"/>
    <property type="match status" value="1"/>
</dbReference>
<name>A0A6J8CPD5_MYTCO</name>
<evidence type="ECO:0000256" key="1">
    <source>
        <dbReference type="ARBA" id="ARBA00004141"/>
    </source>
</evidence>
<dbReference type="Gene3D" id="2.60.40.10">
    <property type="entry name" value="Immunoglobulins"/>
    <property type="match status" value="1"/>
</dbReference>
<keyword evidence="8 13" id="KW-0472">Membrane</keyword>
<reference evidence="15 16" key="1">
    <citation type="submission" date="2020-06" db="EMBL/GenBank/DDBJ databases">
        <authorList>
            <person name="Li R."/>
            <person name="Bekaert M."/>
        </authorList>
    </citation>
    <scope>NUCLEOTIDE SEQUENCE [LARGE SCALE GENOMIC DNA]</scope>
    <source>
        <strain evidence="16">wild</strain>
    </source>
</reference>
<dbReference type="PANTHER" id="PTHR11690">
    <property type="entry name" value="AMILORIDE-SENSITIVE SODIUM CHANNEL-RELATED"/>
    <property type="match status" value="1"/>
</dbReference>
<dbReference type="GO" id="GO:0015280">
    <property type="term" value="F:ligand-gated sodium channel activity"/>
    <property type="evidence" value="ECO:0007669"/>
    <property type="project" value="TreeGrafter"/>
</dbReference>
<keyword evidence="6" id="KW-0915">Sodium</keyword>
<keyword evidence="7 11" id="KW-0406">Ion transport</keyword>
<gene>
    <name evidence="15" type="ORF">MCOR_31756</name>
</gene>
<feature type="region of interest" description="Disordered" evidence="12">
    <location>
        <begin position="498"/>
        <end position="525"/>
    </location>
</feature>